<feature type="domain" description="Major facilitator superfamily (MFS) profile" evidence="4">
    <location>
        <begin position="233"/>
        <end position="418"/>
    </location>
</feature>
<dbReference type="OrthoDB" id="6499973at2759"/>
<dbReference type="Gene3D" id="1.20.1250.20">
    <property type="entry name" value="MFS general substrate transporter like domains"/>
    <property type="match status" value="2"/>
</dbReference>
<keyword evidence="6" id="KW-1185">Reference proteome</keyword>
<dbReference type="GO" id="GO:0022857">
    <property type="term" value="F:transmembrane transporter activity"/>
    <property type="evidence" value="ECO:0007669"/>
    <property type="project" value="InterPro"/>
</dbReference>
<dbReference type="PANTHER" id="PTHR11360">
    <property type="entry name" value="MONOCARBOXYLATE TRANSPORTER"/>
    <property type="match status" value="1"/>
</dbReference>
<feature type="transmembrane region" description="Helical" evidence="3">
    <location>
        <begin position="387"/>
        <end position="406"/>
    </location>
</feature>
<keyword evidence="3" id="KW-0472">Membrane</keyword>
<feature type="transmembrane region" description="Helical" evidence="3">
    <location>
        <begin position="191"/>
        <end position="212"/>
    </location>
</feature>
<dbReference type="Proteomes" id="UP000319257">
    <property type="component" value="Unassembled WGS sequence"/>
</dbReference>
<dbReference type="InterPro" id="IPR011701">
    <property type="entry name" value="MFS"/>
</dbReference>
<dbReference type="CDD" id="cd17352">
    <property type="entry name" value="MFS_MCT_SLC16"/>
    <property type="match status" value="1"/>
</dbReference>
<name>A0A507ARP4_9PEZI</name>
<feature type="transmembrane region" description="Helical" evidence="3">
    <location>
        <begin position="30"/>
        <end position="51"/>
    </location>
</feature>
<evidence type="ECO:0000313" key="6">
    <source>
        <dbReference type="Proteomes" id="UP000319257"/>
    </source>
</evidence>
<organism evidence="5 6">
    <name type="scientific">Thyridium curvatum</name>
    <dbReference type="NCBI Taxonomy" id="1093900"/>
    <lineage>
        <taxon>Eukaryota</taxon>
        <taxon>Fungi</taxon>
        <taxon>Dikarya</taxon>
        <taxon>Ascomycota</taxon>
        <taxon>Pezizomycotina</taxon>
        <taxon>Sordariomycetes</taxon>
        <taxon>Sordariomycetidae</taxon>
        <taxon>Thyridiales</taxon>
        <taxon>Thyridiaceae</taxon>
        <taxon>Thyridium</taxon>
    </lineage>
</organism>
<feature type="transmembrane region" description="Helical" evidence="3">
    <location>
        <begin position="233"/>
        <end position="256"/>
    </location>
</feature>
<evidence type="ECO:0000256" key="3">
    <source>
        <dbReference type="SAM" id="Phobius"/>
    </source>
</evidence>
<dbReference type="GO" id="GO:0016020">
    <property type="term" value="C:membrane"/>
    <property type="evidence" value="ECO:0007669"/>
    <property type="project" value="UniProtKB-SubCell"/>
</dbReference>
<dbReference type="InParanoid" id="A0A507ARP4"/>
<dbReference type="RefSeq" id="XP_030991077.1">
    <property type="nucleotide sequence ID" value="XM_031144372.1"/>
</dbReference>
<keyword evidence="3" id="KW-1133">Transmembrane helix</keyword>
<dbReference type="AlphaFoldDB" id="A0A507ARP4"/>
<feature type="transmembrane region" description="Helical" evidence="3">
    <location>
        <begin position="100"/>
        <end position="118"/>
    </location>
</feature>
<dbReference type="InterPro" id="IPR020846">
    <property type="entry name" value="MFS_dom"/>
</dbReference>
<dbReference type="InterPro" id="IPR050327">
    <property type="entry name" value="Proton-linked_MCT"/>
</dbReference>
<feature type="transmembrane region" description="Helical" evidence="3">
    <location>
        <begin position="359"/>
        <end position="381"/>
    </location>
</feature>
<evidence type="ECO:0000256" key="2">
    <source>
        <dbReference type="ARBA" id="ARBA00006727"/>
    </source>
</evidence>
<evidence type="ECO:0000313" key="5">
    <source>
        <dbReference type="EMBL" id="TPX09366.1"/>
    </source>
</evidence>
<gene>
    <name evidence="5" type="ORF">E0L32_009410</name>
</gene>
<comment type="similarity">
    <text evidence="2">Belongs to the major facilitator superfamily. Monocarboxylate porter (TC 2.A.1.13) family.</text>
</comment>
<comment type="subcellular location">
    <subcellularLocation>
        <location evidence="1">Membrane</location>
        <topology evidence="1">Multi-pass membrane protein</topology>
    </subcellularLocation>
</comment>
<evidence type="ECO:0000256" key="1">
    <source>
        <dbReference type="ARBA" id="ARBA00004141"/>
    </source>
</evidence>
<sequence length="418" mass="45047">MGNIASEKGSDTEANAGQAKPVFLEGGFKAWMAVVACWCVMFNTFGYINAFGIYQAYYKNTFLRNESENNIAWIGSLQAFFMFSGGLISGPMMDRYGPKVILVPCSTLFILSVMLSSLCKEYYQFILAQGILGGLTNGLCYTPSLTAVNHYFFKRRPLAMGIASSGSSLAGVIFPIALSRMLNDTSLGFGWSVRILGFIMLVFAIISCITINTNAPKRKTGSPFVLDAWKHPAYTIQVIGLFLVIMCFFVPSFYIPSYAQSIGISANLSNYLIAIFNAASFFGRILGGAFANRLGRFNALIASSAVCGVLSLTWLAIDAHGSMIVFSALFGFFSGIFIGLFTATIALTAPRPNVIGSYIGMALGVLSLASLIGTPITGAMISHYHSFHQAMIFAGVCGLVGAGLIIKARVHYSKEWIA</sequence>
<dbReference type="SUPFAM" id="SSF103473">
    <property type="entry name" value="MFS general substrate transporter"/>
    <property type="match status" value="1"/>
</dbReference>
<dbReference type="EMBL" id="SKBQ01000068">
    <property type="protein sequence ID" value="TPX09366.1"/>
    <property type="molecule type" value="Genomic_DNA"/>
</dbReference>
<dbReference type="Pfam" id="PF07690">
    <property type="entry name" value="MFS_1"/>
    <property type="match status" value="1"/>
</dbReference>
<proteinExistence type="inferred from homology"/>
<keyword evidence="3" id="KW-0812">Transmembrane</keyword>
<protein>
    <recommendedName>
        <fullName evidence="4">Major facilitator superfamily (MFS) profile domain-containing protein</fullName>
    </recommendedName>
</protein>
<dbReference type="GeneID" id="41976857"/>
<dbReference type="PROSITE" id="PS50850">
    <property type="entry name" value="MFS"/>
    <property type="match status" value="1"/>
</dbReference>
<feature type="transmembrane region" description="Helical" evidence="3">
    <location>
        <begin position="71"/>
        <end position="88"/>
    </location>
</feature>
<feature type="transmembrane region" description="Helical" evidence="3">
    <location>
        <begin position="323"/>
        <end position="347"/>
    </location>
</feature>
<reference evidence="5 6" key="1">
    <citation type="submission" date="2019-06" db="EMBL/GenBank/DDBJ databases">
        <title>Draft genome sequence of the filamentous fungus Phialemoniopsis curvata isolated from diesel fuel.</title>
        <authorList>
            <person name="Varaljay V.A."/>
            <person name="Lyon W.J."/>
            <person name="Crouch A.L."/>
            <person name="Drake C.E."/>
            <person name="Hollomon J.M."/>
            <person name="Nadeau L.J."/>
            <person name="Nunn H.S."/>
            <person name="Stevenson B.S."/>
            <person name="Bojanowski C.L."/>
            <person name="Crookes-Goodson W.J."/>
        </authorList>
    </citation>
    <scope>NUCLEOTIDE SEQUENCE [LARGE SCALE GENOMIC DNA]</scope>
    <source>
        <strain evidence="5 6">D216</strain>
    </source>
</reference>
<feature type="transmembrane region" description="Helical" evidence="3">
    <location>
        <begin position="124"/>
        <end position="146"/>
    </location>
</feature>
<dbReference type="PANTHER" id="PTHR11360:SF281">
    <property type="entry name" value="ASPYRIDONES EFFLUX PROTEIN APDF-RELATED"/>
    <property type="match status" value="1"/>
</dbReference>
<feature type="transmembrane region" description="Helical" evidence="3">
    <location>
        <begin position="268"/>
        <end position="287"/>
    </location>
</feature>
<feature type="transmembrane region" description="Helical" evidence="3">
    <location>
        <begin position="158"/>
        <end position="179"/>
    </location>
</feature>
<accession>A0A507ARP4</accession>
<evidence type="ECO:0000259" key="4">
    <source>
        <dbReference type="PROSITE" id="PS50850"/>
    </source>
</evidence>
<dbReference type="InterPro" id="IPR036259">
    <property type="entry name" value="MFS_trans_sf"/>
</dbReference>
<comment type="caution">
    <text evidence="5">The sequence shown here is derived from an EMBL/GenBank/DDBJ whole genome shotgun (WGS) entry which is preliminary data.</text>
</comment>